<name>A0A8J3LBY1_9ACTN</name>
<dbReference type="Pfam" id="PF01966">
    <property type="entry name" value="HD"/>
    <property type="match status" value="1"/>
</dbReference>
<keyword evidence="1" id="KW-0547">Nucleotide-binding</keyword>
<dbReference type="SUPFAM" id="SSF109604">
    <property type="entry name" value="HD-domain/PDEase-like"/>
    <property type="match status" value="1"/>
</dbReference>
<evidence type="ECO:0000259" key="2">
    <source>
        <dbReference type="PROSITE" id="PS51831"/>
    </source>
</evidence>
<organism evidence="3 4">
    <name type="scientific">Catellatospora methionotrophica</name>
    <dbReference type="NCBI Taxonomy" id="121620"/>
    <lineage>
        <taxon>Bacteria</taxon>
        <taxon>Bacillati</taxon>
        <taxon>Actinomycetota</taxon>
        <taxon>Actinomycetes</taxon>
        <taxon>Micromonosporales</taxon>
        <taxon>Micromonosporaceae</taxon>
        <taxon>Catellatospora</taxon>
    </lineage>
</organism>
<dbReference type="InterPro" id="IPR027417">
    <property type="entry name" value="P-loop_NTPase"/>
</dbReference>
<evidence type="ECO:0000256" key="1">
    <source>
        <dbReference type="ARBA" id="ARBA00022741"/>
    </source>
</evidence>
<dbReference type="RefSeq" id="WP_166385867.1">
    <property type="nucleotide sequence ID" value="NZ_BONJ01000037.1"/>
</dbReference>
<sequence length="386" mass="42687">MQAFERLCPAGPGWALDWAAVEQEFAWIRRLAGVPQDPVHHAEGDVLTHTRMAAQALVSLSAWRERPRAEQVRLFAAVLLHDVAKPDCTRHDGERVTAHGHSRRGELTARRVLWELGAPIGDREHVAALVRHHQVPFWALERPDLEQIALRVSLTARNDDLAILATADIRGRVCADADAVLDSIGLFREYCADLGVLDRPWEFASDHARFVYFRTPGRDPRYAAYDDRRMTVTVLSGLPGAGKDTWLAANRPELPVVSLDAIRARTGVHPAGDQRAVAAAAHELARGHLRAGRSFVWNATNVSRQHREICIGLAAGYGARVEVIALEAPGPVLRARNAARAAPVPDAVIDKLISKWETPDVTESHTLHRLDTNDRVLHVIPRSRVA</sequence>
<feature type="domain" description="HD" evidence="2">
    <location>
        <begin position="46"/>
        <end position="155"/>
    </location>
</feature>
<keyword evidence="4" id="KW-1185">Reference proteome</keyword>
<dbReference type="InterPro" id="IPR050124">
    <property type="entry name" value="tRNA_CCA-adding_enzyme"/>
</dbReference>
<dbReference type="SUPFAM" id="SSF52540">
    <property type="entry name" value="P-loop containing nucleoside triphosphate hydrolases"/>
    <property type="match status" value="1"/>
</dbReference>
<reference evidence="3" key="1">
    <citation type="submission" date="2021-01" db="EMBL/GenBank/DDBJ databases">
        <title>Whole genome shotgun sequence of Catellatospora methionotrophica NBRC 14553.</title>
        <authorList>
            <person name="Komaki H."/>
            <person name="Tamura T."/>
        </authorList>
    </citation>
    <scope>NUCLEOTIDE SEQUENCE</scope>
    <source>
        <strain evidence="3">NBRC 14553</strain>
    </source>
</reference>
<dbReference type="Gene3D" id="1.10.3090.10">
    <property type="entry name" value="cca-adding enzyme, domain 2"/>
    <property type="match status" value="1"/>
</dbReference>
<dbReference type="Pfam" id="PF13671">
    <property type="entry name" value="AAA_33"/>
    <property type="match status" value="1"/>
</dbReference>
<dbReference type="PANTHER" id="PTHR47545">
    <property type="entry name" value="MULTIFUNCTIONAL CCA PROTEIN"/>
    <property type="match status" value="1"/>
</dbReference>
<dbReference type="Proteomes" id="UP000660339">
    <property type="component" value="Unassembled WGS sequence"/>
</dbReference>
<evidence type="ECO:0000313" key="3">
    <source>
        <dbReference type="EMBL" id="GIG18102.1"/>
    </source>
</evidence>
<dbReference type="InterPro" id="IPR003607">
    <property type="entry name" value="HD/PDEase_dom"/>
</dbReference>
<proteinExistence type="predicted"/>
<comment type="caution">
    <text evidence="3">The sequence shown here is derived from an EMBL/GenBank/DDBJ whole genome shotgun (WGS) entry which is preliminary data.</text>
</comment>
<gene>
    <name evidence="3" type="ORF">Cme02nite_64340</name>
</gene>
<dbReference type="EMBL" id="BONJ01000037">
    <property type="protein sequence ID" value="GIG18102.1"/>
    <property type="molecule type" value="Genomic_DNA"/>
</dbReference>
<dbReference type="InterPro" id="IPR006674">
    <property type="entry name" value="HD_domain"/>
</dbReference>
<dbReference type="CDD" id="cd00077">
    <property type="entry name" value="HDc"/>
    <property type="match status" value="1"/>
</dbReference>
<dbReference type="GO" id="GO:0000166">
    <property type="term" value="F:nucleotide binding"/>
    <property type="evidence" value="ECO:0007669"/>
    <property type="project" value="UniProtKB-KW"/>
</dbReference>
<evidence type="ECO:0000313" key="4">
    <source>
        <dbReference type="Proteomes" id="UP000660339"/>
    </source>
</evidence>
<dbReference type="PANTHER" id="PTHR47545:SF1">
    <property type="entry name" value="MULTIFUNCTIONAL CCA PROTEIN"/>
    <property type="match status" value="1"/>
</dbReference>
<dbReference type="AlphaFoldDB" id="A0A8J3LBY1"/>
<protein>
    <recommendedName>
        <fullName evidence="2">HD domain-containing protein</fullName>
    </recommendedName>
</protein>
<dbReference type="PROSITE" id="PS51831">
    <property type="entry name" value="HD"/>
    <property type="match status" value="1"/>
</dbReference>
<accession>A0A8J3LBY1</accession>
<dbReference type="Gene3D" id="3.40.50.300">
    <property type="entry name" value="P-loop containing nucleotide triphosphate hydrolases"/>
    <property type="match status" value="1"/>
</dbReference>